<keyword evidence="5 9" id="KW-1133">Transmembrane helix</keyword>
<protein>
    <submittedName>
        <fullName evidence="11">Sulfate ABC transporter permease subunit CysW</fullName>
    </submittedName>
</protein>
<feature type="transmembrane region" description="Helical" evidence="9">
    <location>
        <begin position="56"/>
        <end position="79"/>
    </location>
</feature>
<dbReference type="KEGG" id="phn:PAEH1_12885"/>
<evidence type="ECO:0000313" key="12">
    <source>
        <dbReference type="Proteomes" id="UP000189369"/>
    </source>
</evidence>
<dbReference type="EMBL" id="CP019697">
    <property type="protein sequence ID" value="AQS52200.1"/>
    <property type="molecule type" value="Genomic_DNA"/>
</dbReference>
<dbReference type="PROSITE" id="PS50928">
    <property type="entry name" value="ABC_TM1"/>
    <property type="match status" value="1"/>
</dbReference>
<dbReference type="InterPro" id="IPR011866">
    <property type="entry name" value="CysW_permease"/>
</dbReference>
<accession>A0A1U9K2C8</accession>
<comment type="function">
    <text evidence="8">Part of the ABC transporter complex CysAWTP (TC 3.A.1.6.1) involved in sulfate/thiosulfate import. Probably responsible for the translocation of the substrate across the membrane.</text>
</comment>
<dbReference type="Gene3D" id="1.10.3720.10">
    <property type="entry name" value="MetI-like"/>
    <property type="match status" value="1"/>
</dbReference>
<dbReference type="NCBIfam" id="TIGR00969">
    <property type="entry name" value="3a0106s02"/>
    <property type="match status" value="1"/>
</dbReference>
<evidence type="ECO:0000256" key="4">
    <source>
        <dbReference type="ARBA" id="ARBA00022692"/>
    </source>
</evidence>
<proteinExistence type="predicted"/>
<comment type="subcellular location">
    <subcellularLocation>
        <location evidence="1">Cell membrane</location>
        <topology evidence="1">Multi-pass membrane protein</topology>
    </subcellularLocation>
</comment>
<evidence type="ECO:0000256" key="5">
    <source>
        <dbReference type="ARBA" id="ARBA00022989"/>
    </source>
</evidence>
<name>A0A1U9K2C8_9BURK</name>
<organism evidence="11 12">
    <name type="scientific">Paenalcaligenes hominis</name>
    <dbReference type="NCBI Taxonomy" id="643674"/>
    <lineage>
        <taxon>Bacteria</taxon>
        <taxon>Pseudomonadati</taxon>
        <taxon>Pseudomonadota</taxon>
        <taxon>Betaproteobacteria</taxon>
        <taxon>Burkholderiales</taxon>
        <taxon>Alcaligenaceae</taxon>
        <taxon>Paenalcaligenes</taxon>
    </lineage>
</organism>
<dbReference type="GO" id="GO:0015419">
    <property type="term" value="F:ABC-type sulfate transporter activity"/>
    <property type="evidence" value="ECO:0007669"/>
    <property type="project" value="InterPro"/>
</dbReference>
<comment type="subunit">
    <text evidence="2">The complex is composed of two ATP-binding proteins (CysA), two transmembrane proteins (CysT and CysW) and a solute-binding protein (CysP).</text>
</comment>
<evidence type="ECO:0000256" key="7">
    <source>
        <dbReference type="ARBA" id="ARBA00023136"/>
    </source>
</evidence>
<feature type="transmembrane region" description="Helical" evidence="9">
    <location>
        <begin position="12"/>
        <end position="36"/>
    </location>
</feature>
<dbReference type="Pfam" id="PF00528">
    <property type="entry name" value="BPD_transp_1"/>
    <property type="match status" value="1"/>
</dbReference>
<evidence type="ECO:0000259" key="10">
    <source>
        <dbReference type="PROSITE" id="PS50928"/>
    </source>
</evidence>
<feature type="transmembrane region" description="Helical" evidence="9">
    <location>
        <begin position="238"/>
        <end position="262"/>
    </location>
</feature>
<evidence type="ECO:0000256" key="1">
    <source>
        <dbReference type="ARBA" id="ARBA00004651"/>
    </source>
</evidence>
<keyword evidence="6" id="KW-0764">Sulfate transport</keyword>
<sequence>MKTNLTATQRGLITLAVSLVFILLVLPLLLIFSQAFSQGLSGFWQALTHSDMQHAIGLTLLVAVMTVPINLVFGVLLAWCVTHYRFKGRQLLMTLIDIPYATSPVVAGLCYLVVYGAESYFGQWLADHDIQLMFAWPGLVMVTMFVTSPFIARLLIPLMQEQGSDQEQAALTLGATGWQIFYYVTLPKIKWGLLYGVVLCNARAIGEFGAVSVVSGAIRGQTLTLALLVEQLSDDHKVVGAFSAALLLASMALITIAVKSVLEKNQPALNR</sequence>
<dbReference type="NCBIfam" id="TIGR02140">
    <property type="entry name" value="permease_CysW"/>
    <property type="match status" value="1"/>
</dbReference>
<dbReference type="PANTHER" id="PTHR30406">
    <property type="entry name" value="SULFATE TRANSPORT SYSTEM PERMEASE PROTEIN"/>
    <property type="match status" value="1"/>
</dbReference>
<reference evidence="11 12" key="1">
    <citation type="submission" date="2017-01" db="EMBL/GenBank/DDBJ databases">
        <title>Complete Genome Sequence of Paenalcaligenes hominis, Isolated from a paraplegic Patient with neurogenic bladder.</title>
        <authorList>
            <person name="Mukhopadhyay R."/>
            <person name="Joaquin J."/>
            <person name="Hogue R."/>
            <person name="Kilaru A."/>
            <person name="Jospin G."/>
            <person name="Mars K."/>
            <person name="Eisen J.A."/>
            <person name="Chaturvedi V."/>
        </authorList>
    </citation>
    <scope>NUCLEOTIDE SEQUENCE [LARGE SCALE GENOMIC DNA]</scope>
    <source>
        <strain evidence="11 12">15S00501</strain>
    </source>
</reference>
<dbReference type="GO" id="GO:0005886">
    <property type="term" value="C:plasma membrane"/>
    <property type="evidence" value="ECO:0007669"/>
    <property type="project" value="UniProtKB-SubCell"/>
</dbReference>
<dbReference type="Proteomes" id="UP000189369">
    <property type="component" value="Chromosome"/>
</dbReference>
<feature type="transmembrane region" description="Helical" evidence="9">
    <location>
        <begin position="91"/>
        <end position="114"/>
    </location>
</feature>
<dbReference type="SUPFAM" id="SSF161098">
    <property type="entry name" value="MetI-like"/>
    <property type="match status" value="1"/>
</dbReference>
<dbReference type="InterPro" id="IPR000515">
    <property type="entry name" value="MetI-like"/>
</dbReference>
<keyword evidence="3" id="KW-0813">Transport</keyword>
<evidence type="ECO:0000256" key="9">
    <source>
        <dbReference type="SAM" id="Phobius"/>
    </source>
</evidence>
<dbReference type="InterPro" id="IPR005667">
    <property type="entry name" value="Sulph_transpt2"/>
</dbReference>
<dbReference type="AlphaFoldDB" id="A0A1U9K2C8"/>
<dbReference type="OrthoDB" id="9774448at2"/>
<dbReference type="PANTHER" id="PTHR30406:SF9">
    <property type="entry name" value="SULFATE TRANSPORT SYSTEM PERMEASE PROTEIN CYSW"/>
    <property type="match status" value="1"/>
</dbReference>
<feature type="domain" description="ABC transmembrane type-1" evidence="10">
    <location>
        <begin position="56"/>
        <end position="257"/>
    </location>
</feature>
<evidence type="ECO:0000256" key="6">
    <source>
        <dbReference type="ARBA" id="ARBA00023032"/>
    </source>
</evidence>
<gene>
    <name evidence="11" type="ORF">PAEH1_12885</name>
</gene>
<evidence type="ECO:0000256" key="2">
    <source>
        <dbReference type="ARBA" id="ARBA00011779"/>
    </source>
</evidence>
<dbReference type="InterPro" id="IPR035906">
    <property type="entry name" value="MetI-like_sf"/>
</dbReference>
<evidence type="ECO:0000313" key="11">
    <source>
        <dbReference type="EMBL" id="AQS52200.1"/>
    </source>
</evidence>
<keyword evidence="4 9" id="KW-0812">Transmembrane</keyword>
<evidence type="ECO:0000256" key="8">
    <source>
        <dbReference type="ARBA" id="ARBA00025323"/>
    </source>
</evidence>
<keyword evidence="7 9" id="KW-0472">Membrane</keyword>
<evidence type="ECO:0000256" key="3">
    <source>
        <dbReference type="ARBA" id="ARBA00022448"/>
    </source>
</evidence>
<dbReference type="STRING" id="643674.PAEH1_12885"/>
<feature type="transmembrane region" description="Helical" evidence="9">
    <location>
        <begin position="134"/>
        <end position="156"/>
    </location>
</feature>
<dbReference type="CDD" id="cd06261">
    <property type="entry name" value="TM_PBP2"/>
    <property type="match status" value="1"/>
</dbReference>